<feature type="region of interest" description="Disordered" evidence="1">
    <location>
        <begin position="1"/>
        <end position="90"/>
    </location>
</feature>
<accession>A0A818DS31</accession>
<comment type="caution">
    <text evidence="2">The sequence shown here is derived from an EMBL/GenBank/DDBJ whole genome shotgun (WGS) entry which is preliminary data.</text>
</comment>
<dbReference type="EMBL" id="CAJNXB010005783">
    <property type="protein sequence ID" value="CAF3446225.1"/>
    <property type="molecule type" value="Genomic_DNA"/>
</dbReference>
<feature type="non-terminal residue" evidence="2">
    <location>
        <position position="90"/>
    </location>
</feature>
<sequence>MLQSVGTNHHENKKIEKKGIDERLTHLEEDVRDLDKSLKDEHKKPEVRPIPPPPPPVVVPNLEIPENKPIEKTSSAEKPLNTNNRCTWRN</sequence>
<dbReference type="Proteomes" id="UP000663825">
    <property type="component" value="Unassembled WGS sequence"/>
</dbReference>
<feature type="compositionally biased region" description="Pro residues" evidence="1">
    <location>
        <begin position="48"/>
        <end position="58"/>
    </location>
</feature>
<feature type="compositionally biased region" description="Basic and acidic residues" evidence="1">
    <location>
        <begin position="8"/>
        <end position="47"/>
    </location>
</feature>
<gene>
    <name evidence="2" type="ORF">TIS948_LOCUS31582</name>
</gene>
<evidence type="ECO:0000256" key="1">
    <source>
        <dbReference type="SAM" id="MobiDB-lite"/>
    </source>
</evidence>
<evidence type="ECO:0000313" key="3">
    <source>
        <dbReference type="Proteomes" id="UP000663825"/>
    </source>
</evidence>
<protein>
    <submittedName>
        <fullName evidence="2">Uncharacterized protein</fullName>
    </submittedName>
</protein>
<feature type="compositionally biased region" description="Polar residues" evidence="1">
    <location>
        <begin position="80"/>
        <end position="90"/>
    </location>
</feature>
<name>A0A818DS31_9BILA</name>
<reference evidence="2" key="1">
    <citation type="submission" date="2021-02" db="EMBL/GenBank/DDBJ databases">
        <authorList>
            <person name="Nowell W R."/>
        </authorList>
    </citation>
    <scope>NUCLEOTIDE SEQUENCE</scope>
</reference>
<evidence type="ECO:0000313" key="2">
    <source>
        <dbReference type="EMBL" id="CAF3446225.1"/>
    </source>
</evidence>
<dbReference type="AlphaFoldDB" id="A0A818DS31"/>
<proteinExistence type="predicted"/>
<organism evidence="2 3">
    <name type="scientific">Rotaria socialis</name>
    <dbReference type="NCBI Taxonomy" id="392032"/>
    <lineage>
        <taxon>Eukaryota</taxon>
        <taxon>Metazoa</taxon>
        <taxon>Spiralia</taxon>
        <taxon>Gnathifera</taxon>
        <taxon>Rotifera</taxon>
        <taxon>Eurotatoria</taxon>
        <taxon>Bdelloidea</taxon>
        <taxon>Philodinida</taxon>
        <taxon>Philodinidae</taxon>
        <taxon>Rotaria</taxon>
    </lineage>
</organism>
<feature type="compositionally biased region" description="Basic and acidic residues" evidence="1">
    <location>
        <begin position="65"/>
        <end position="75"/>
    </location>
</feature>